<dbReference type="GO" id="GO:0005886">
    <property type="term" value="C:plasma membrane"/>
    <property type="evidence" value="ECO:0007669"/>
    <property type="project" value="UniProtKB-SubCell"/>
</dbReference>
<feature type="transmembrane region" description="Helical" evidence="7">
    <location>
        <begin position="340"/>
        <end position="360"/>
    </location>
</feature>
<dbReference type="Proteomes" id="UP000295680">
    <property type="component" value="Unassembled WGS sequence"/>
</dbReference>
<feature type="transmembrane region" description="Helical" evidence="7">
    <location>
        <begin position="283"/>
        <end position="302"/>
    </location>
</feature>
<evidence type="ECO:0000256" key="7">
    <source>
        <dbReference type="SAM" id="Phobius"/>
    </source>
</evidence>
<dbReference type="PANTHER" id="PTHR23513">
    <property type="entry name" value="INTEGRAL MEMBRANE EFFLUX PROTEIN-RELATED"/>
    <property type="match status" value="1"/>
</dbReference>
<evidence type="ECO:0000313" key="9">
    <source>
        <dbReference type="EMBL" id="TCO54191.1"/>
    </source>
</evidence>
<keyword evidence="10" id="KW-1185">Reference proteome</keyword>
<evidence type="ECO:0000259" key="8">
    <source>
        <dbReference type="PROSITE" id="PS50850"/>
    </source>
</evidence>
<feature type="transmembrane region" description="Helical" evidence="7">
    <location>
        <begin position="45"/>
        <end position="68"/>
    </location>
</feature>
<dbReference type="InterPro" id="IPR020846">
    <property type="entry name" value="MFS_dom"/>
</dbReference>
<dbReference type="RefSeq" id="WP_132123183.1">
    <property type="nucleotide sequence ID" value="NZ_SLWS01000009.1"/>
</dbReference>
<dbReference type="CDD" id="cd06173">
    <property type="entry name" value="MFS_MefA_like"/>
    <property type="match status" value="1"/>
</dbReference>
<feature type="transmembrane region" description="Helical" evidence="7">
    <location>
        <begin position="256"/>
        <end position="276"/>
    </location>
</feature>
<dbReference type="SUPFAM" id="SSF103473">
    <property type="entry name" value="MFS general substrate transporter"/>
    <property type="match status" value="1"/>
</dbReference>
<feature type="transmembrane region" description="Helical" evidence="7">
    <location>
        <begin position="20"/>
        <end position="39"/>
    </location>
</feature>
<feature type="transmembrane region" description="Helical" evidence="7">
    <location>
        <begin position="372"/>
        <end position="390"/>
    </location>
</feature>
<dbReference type="Gene3D" id="1.20.1250.20">
    <property type="entry name" value="MFS general substrate transporter like domains"/>
    <property type="match status" value="1"/>
</dbReference>
<feature type="domain" description="Major facilitator superfamily (MFS) profile" evidence="8">
    <location>
        <begin position="1"/>
        <end position="397"/>
    </location>
</feature>
<evidence type="ECO:0000256" key="5">
    <source>
        <dbReference type="ARBA" id="ARBA00022989"/>
    </source>
</evidence>
<comment type="caution">
    <text evidence="9">The sequence shown here is derived from an EMBL/GenBank/DDBJ whole genome shotgun (WGS) entry which is preliminary data.</text>
</comment>
<evidence type="ECO:0000256" key="2">
    <source>
        <dbReference type="ARBA" id="ARBA00022448"/>
    </source>
</evidence>
<keyword evidence="3" id="KW-1003">Cell membrane</keyword>
<name>A0A4R2J5L5_9PSEU</name>
<proteinExistence type="predicted"/>
<dbReference type="EMBL" id="SLWS01000009">
    <property type="protein sequence ID" value="TCO54191.1"/>
    <property type="molecule type" value="Genomic_DNA"/>
</dbReference>
<feature type="transmembrane region" description="Helical" evidence="7">
    <location>
        <begin position="221"/>
        <end position="244"/>
    </location>
</feature>
<gene>
    <name evidence="9" type="ORF">EV192_109171</name>
</gene>
<dbReference type="GO" id="GO:0022857">
    <property type="term" value="F:transmembrane transporter activity"/>
    <property type="evidence" value="ECO:0007669"/>
    <property type="project" value="InterPro"/>
</dbReference>
<protein>
    <submittedName>
        <fullName evidence="9">Putative MFS family arabinose efflux permease</fullName>
    </submittedName>
</protein>
<keyword evidence="5 7" id="KW-1133">Transmembrane helix</keyword>
<keyword evidence="4 7" id="KW-0812">Transmembrane</keyword>
<evidence type="ECO:0000256" key="1">
    <source>
        <dbReference type="ARBA" id="ARBA00004651"/>
    </source>
</evidence>
<sequence>MTIPLSRNREYRLLWTSQALSEFGINSAMIAFPLLVLTVTGSPAASGLVLGAVAAARLVAGIPAGALVDRWNRKTIMLACEVAQATAAASLVAALWWNVATIAHMVVVAIVLGICGALFEPAEDSILPNLVPEKQLSTAVSLNAARSYLGQLSGTGAGGFLFAIGRFVPFVVETVAHAIAFVELLFLRVPPREVRREPMSHLRHEMVAGLRWVWEQRYIRVFALCAISINAFFTAYYIVVIVLAQTRGIPPGEIGVMAAMLGVGGILGATIAPYLYRKLSPHVLIVMVFWVLTVLTPVAIVINSGYLMGVLFAAMALLTPSANTAITTRQLLLTPDGMRGRLAGVMAVATGVAAAVGPALGGMLMEEVSGTVAVLICTAGMAVVSVLVTISPTLRDFPELVNVGSDTPNEKGPSDG</sequence>
<feature type="transmembrane region" description="Helical" evidence="7">
    <location>
        <begin position="308"/>
        <end position="328"/>
    </location>
</feature>
<evidence type="ECO:0000256" key="6">
    <source>
        <dbReference type="ARBA" id="ARBA00023136"/>
    </source>
</evidence>
<evidence type="ECO:0000256" key="4">
    <source>
        <dbReference type="ARBA" id="ARBA00022692"/>
    </source>
</evidence>
<reference evidence="9 10" key="1">
    <citation type="submission" date="2019-03" db="EMBL/GenBank/DDBJ databases">
        <title>Genomic Encyclopedia of Type Strains, Phase IV (KMG-IV): sequencing the most valuable type-strain genomes for metagenomic binning, comparative biology and taxonomic classification.</title>
        <authorList>
            <person name="Goeker M."/>
        </authorList>
    </citation>
    <scope>NUCLEOTIDE SEQUENCE [LARGE SCALE GENOMIC DNA]</scope>
    <source>
        <strain evidence="9 10">DSM 45934</strain>
    </source>
</reference>
<accession>A0A4R2J5L5</accession>
<dbReference type="InterPro" id="IPR001958">
    <property type="entry name" value="Tet-R_TetA/multi-R_MdtG-like"/>
</dbReference>
<dbReference type="InterPro" id="IPR036259">
    <property type="entry name" value="MFS_trans_sf"/>
</dbReference>
<dbReference type="PROSITE" id="PS50850">
    <property type="entry name" value="MFS"/>
    <property type="match status" value="1"/>
</dbReference>
<dbReference type="Pfam" id="PF05977">
    <property type="entry name" value="MFS_3"/>
    <property type="match status" value="1"/>
</dbReference>
<evidence type="ECO:0000256" key="3">
    <source>
        <dbReference type="ARBA" id="ARBA00022475"/>
    </source>
</evidence>
<dbReference type="InterPro" id="IPR010290">
    <property type="entry name" value="TM_effector"/>
</dbReference>
<organism evidence="9 10">
    <name type="scientific">Actinocrispum wychmicini</name>
    <dbReference type="NCBI Taxonomy" id="1213861"/>
    <lineage>
        <taxon>Bacteria</taxon>
        <taxon>Bacillati</taxon>
        <taxon>Actinomycetota</taxon>
        <taxon>Actinomycetes</taxon>
        <taxon>Pseudonocardiales</taxon>
        <taxon>Pseudonocardiaceae</taxon>
        <taxon>Actinocrispum</taxon>
    </lineage>
</organism>
<dbReference type="PANTHER" id="PTHR23513:SF6">
    <property type="entry name" value="MAJOR FACILITATOR SUPERFAMILY ASSOCIATED DOMAIN-CONTAINING PROTEIN"/>
    <property type="match status" value="1"/>
</dbReference>
<feature type="transmembrane region" description="Helical" evidence="7">
    <location>
        <begin position="102"/>
        <end position="119"/>
    </location>
</feature>
<evidence type="ECO:0000313" key="10">
    <source>
        <dbReference type="Proteomes" id="UP000295680"/>
    </source>
</evidence>
<comment type="subcellular location">
    <subcellularLocation>
        <location evidence="1">Cell membrane</location>
        <topology evidence="1">Multi-pass membrane protein</topology>
    </subcellularLocation>
</comment>
<dbReference type="AlphaFoldDB" id="A0A4R2J5L5"/>
<dbReference type="OrthoDB" id="4544213at2"/>
<keyword evidence="6 7" id="KW-0472">Membrane</keyword>
<keyword evidence="2" id="KW-0813">Transport</keyword>
<dbReference type="PRINTS" id="PR01035">
    <property type="entry name" value="TCRTETA"/>
</dbReference>